<name>A0A9P7K9S0_9AGAR</name>
<keyword evidence="3" id="KW-1185">Reference proteome</keyword>
<proteinExistence type="predicted"/>
<dbReference type="OrthoDB" id="5984724at2759"/>
<evidence type="ECO:0008006" key="4">
    <source>
        <dbReference type="Google" id="ProtNLM"/>
    </source>
</evidence>
<comment type="caution">
    <text evidence="2">The sequence shown here is derived from an EMBL/GenBank/DDBJ whole genome shotgun (WGS) entry which is preliminary data.</text>
</comment>
<dbReference type="CDD" id="cd00303">
    <property type="entry name" value="retropepsin_like"/>
    <property type="match status" value="1"/>
</dbReference>
<dbReference type="Gene3D" id="2.40.70.10">
    <property type="entry name" value="Acid Proteases"/>
    <property type="match status" value="1"/>
</dbReference>
<dbReference type="AlphaFoldDB" id="A0A9P7K9S0"/>
<feature type="compositionally biased region" description="Polar residues" evidence="1">
    <location>
        <begin position="156"/>
        <end position="175"/>
    </location>
</feature>
<organism evidence="2 3">
    <name type="scientific">Asterophora parasitica</name>
    <dbReference type="NCBI Taxonomy" id="117018"/>
    <lineage>
        <taxon>Eukaryota</taxon>
        <taxon>Fungi</taxon>
        <taxon>Dikarya</taxon>
        <taxon>Basidiomycota</taxon>
        <taxon>Agaricomycotina</taxon>
        <taxon>Agaricomycetes</taxon>
        <taxon>Agaricomycetidae</taxon>
        <taxon>Agaricales</taxon>
        <taxon>Tricholomatineae</taxon>
        <taxon>Lyophyllaceae</taxon>
        <taxon>Asterophora</taxon>
    </lineage>
</organism>
<feature type="compositionally biased region" description="Pro residues" evidence="1">
    <location>
        <begin position="436"/>
        <end position="449"/>
    </location>
</feature>
<sequence>MLEKYSSLLPSLSTLKPILNTIHEEIAKLGSATTSDEITDISTLVSKTIIDAQSIIDDYNDDVQAIKSTIGAMESDSEMREEEQKYFNEQSGATDATTGLTMNPQMADRIHSRFISVVWEQKLPTLLKALFHIEDILRKELEKVTMTDAISDRSNRNQSSANGHGNSGSKSDMTLSPSTHSSTPSSPSPKASKGPTLFTASAVIVNPDPDAQRASMAYIHLDHGSQATLISRDLASRLALAPIDKREMTISGINGGAMSRPCIYEIVNIDIMTDHGKYPIEAVVMEGSSVNTIHSQPLEEPDLSVIHATIGRIPRQFIQSNVINTDLLLGVGDTLNVLENSQTTTLPSGYRMIESSLGVIVVGSKRTRSQPSDPLVSTLSASISTTNPLELPHQVDHHSDKSSTSFQIVSDYSTHAIDNRSLSDSIDPGSSNQYPFPSPSVPVPTPPIGPREDSTVGTHCNNHPTSQPTIHPSIVHPNHSRLPISSRAESHPIIIPARGHEATSSEEDSNKSISSLAKEFKEPPVDRMTLTAQAPKKILQRNWLDP</sequence>
<reference evidence="2" key="1">
    <citation type="submission" date="2020-07" db="EMBL/GenBank/DDBJ databases">
        <authorList>
            <person name="Nieuwenhuis M."/>
            <person name="Van De Peppel L.J.J."/>
        </authorList>
    </citation>
    <scope>NUCLEOTIDE SEQUENCE</scope>
    <source>
        <strain evidence="2">AP01</strain>
        <tissue evidence="2">Mycelium</tissue>
    </source>
</reference>
<feature type="compositionally biased region" description="Low complexity" evidence="1">
    <location>
        <begin position="176"/>
        <end position="189"/>
    </location>
</feature>
<feature type="region of interest" description="Disordered" evidence="1">
    <location>
        <begin position="149"/>
        <end position="194"/>
    </location>
</feature>
<evidence type="ECO:0000256" key="1">
    <source>
        <dbReference type="SAM" id="MobiDB-lite"/>
    </source>
</evidence>
<feature type="compositionally biased region" description="Polar residues" evidence="1">
    <location>
        <begin position="420"/>
        <end position="434"/>
    </location>
</feature>
<protein>
    <recommendedName>
        <fullName evidence="4">Peptidase A2 domain-containing protein</fullName>
    </recommendedName>
</protein>
<accession>A0A9P7K9S0</accession>
<dbReference type="PANTHER" id="PTHR22955:SF65">
    <property type="entry name" value="INTEGRASE CATALYTIC DOMAIN-CONTAINING PROTEIN"/>
    <property type="match status" value="1"/>
</dbReference>
<evidence type="ECO:0000313" key="2">
    <source>
        <dbReference type="EMBL" id="KAG5640141.1"/>
    </source>
</evidence>
<dbReference type="PANTHER" id="PTHR22955">
    <property type="entry name" value="RETROTRANSPOSON"/>
    <property type="match status" value="1"/>
</dbReference>
<evidence type="ECO:0000313" key="3">
    <source>
        <dbReference type="Proteomes" id="UP000775547"/>
    </source>
</evidence>
<feature type="region of interest" description="Disordered" evidence="1">
    <location>
        <begin position="419"/>
        <end position="451"/>
    </location>
</feature>
<gene>
    <name evidence="2" type="ORF">DXG03_000948</name>
</gene>
<reference evidence="2" key="2">
    <citation type="submission" date="2021-10" db="EMBL/GenBank/DDBJ databases">
        <title>Phylogenomics reveals ancestral predisposition of the termite-cultivated fungus Termitomyces towards a domesticated lifestyle.</title>
        <authorList>
            <person name="Auxier B."/>
            <person name="Grum-Grzhimaylo A."/>
            <person name="Cardenas M.E."/>
            <person name="Lodge J.D."/>
            <person name="Laessoe T."/>
            <person name="Pedersen O."/>
            <person name="Smith M.E."/>
            <person name="Kuyper T.W."/>
            <person name="Franco-Molano E.A."/>
            <person name="Baroni T.J."/>
            <person name="Aanen D.K."/>
        </authorList>
    </citation>
    <scope>NUCLEOTIDE SEQUENCE</scope>
    <source>
        <strain evidence="2">AP01</strain>
        <tissue evidence="2">Mycelium</tissue>
    </source>
</reference>
<dbReference type="EMBL" id="JABCKV010001130">
    <property type="protein sequence ID" value="KAG5640141.1"/>
    <property type="molecule type" value="Genomic_DNA"/>
</dbReference>
<dbReference type="Proteomes" id="UP000775547">
    <property type="component" value="Unassembled WGS sequence"/>
</dbReference>
<dbReference type="InterPro" id="IPR021109">
    <property type="entry name" value="Peptidase_aspartic_dom_sf"/>
</dbReference>
<feature type="region of interest" description="Disordered" evidence="1">
    <location>
        <begin position="498"/>
        <end position="528"/>
    </location>
</feature>